<dbReference type="OMA" id="CAHLMLA"/>
<dbReference type="EMBL" id="UZAF01016649">
    <property type="protein sequence ID" value="VDO31714.1"/>
    <property type="molecule type" value="Genomic_DNA"/>
</dbReference>
<dbReference type="WBParaSite" id="HPLM_0000738601-mRNA-1">
    <property type="protein sequence ID" value="HPLM_0000738601-mRNA-1"/>
    <property type="gene ID" value="HPLM_0000738601"/>
</dbReference>
<evidence type="ECO:0000313" key="2">
    <source>
        <dbReference type="EMBL" id="VDO31714.1"/>
    </source>
</evidence>
<gene>
    <name evidence="2" type="ORF">HPLM_LOCUS7378</name>
</gene>
<keyword evidence="3" id="KW-1185">Reference proteome</keyword>
<evidence type="ECO:0000313" key="3">
    <source>
        <dbReference type="Proteomes" id="UP000268014"/>
    </source>
</evidence>
<feature type="compositionally biased region" description="Low complexity" evidence="1">
    <location>
        <begin position="82"/>
        <end position="103"/>
    </location>
</feature>
<feature type="compositionally biased region" description="Polar residues" evidence="1">
    <location>
        <begin position="64"/>
        <end position="81"/>
    </location>
</feature>
<feature type="compositionally biased region" description="Low complexity" evidence="1">
    <location>
        <begin position="43"/>
        <end position="63"/>
    </location>
</feature>
<protein>
    <submittedName>
        <fullName evidence="4">DFP domain-containing protein</fullName>
    </submittedName>
</protein>
<accession>A0A0N4WAH8</accession>
<name>A0A0N4WAH8_HAEPC</name>
<organism evidence="4">
    <name type="scientific">Haemonchus placei</name>
    <name type="common">Barber's pole worm</name>
    <dbReference type="NCBI Taxonomy" id="6290"/>
    <lineage>
        <taxon>Eukaryota</taxon>
        <taxon>Metazoa</taxon>
        <taxon>Ecdysozoa</taxon>
        <taxon>Nematoda</taxon>
        <taxon>Chromadorea</taxon>
        <taxon>Rhabditida</taxon>
        <taxon>Rhabditina</taxon>
        <taxon>Rhabditomorpha</taxon>
        <taxon>Strongyloidea</taxon>
        <taxon>Trichostrongylidae</taxon>
        <taxon>Haemonchus</taxon>
    </lineage>
</organism>
<reference evidence="2 3" key="2">
    <citation type="submission" date="2018-11" db="EMBL/GenBank/DDBJ databases">
        <authorList>
            <consortium name="Pathogen Informatics"/>
        </authorList>
    </citation>
    <scope>NUCLEOTIDE SEQUENCE [LARGE SCALE GENOMIC DNA]</scope>
    <source>
        <strain evidence="2 3">MHpl1</strain>
    </source>
</reference>
<evidence type="ECO:0000256" key="1">
    <source>
        <dbReference type="SAM" id="MobiDB-lite"/>
    </source>
</evidence>
<reference evidence="4" key="1">
    <citation type="submission" date="2017-02" db="UniProtKB">
        <authorList>
            <consortium name="WormBaseParasite"/>
        </authorList>
    </citation>
    <scope>IDENTIFICATION</scope>
</reference>
<feature type="region of interest" description="Disordered" evidence="1">
    <location>
        <begin position="43"/>
        <end position="111"/>
    </location>
</feature>
<sequence>MEYRIARQLAKKRSKSELMLMPHEAVEIRHHPPPSIQELLTPTTQGGTSSSVQQTISTSTVTSRQYKTEPNTTVTHTTITFSEPETSVTTGTTETTTKPQVGQQPQTTPRQAPKMVVPNINAPVQSPLLLRVSPVHDAVVAHVNSDRLSTPKERVELWQAETRHSALYRLAPSAEVPPHCTFVMPPHVANVATIQHIINTPVSNVTAYCLPPLQKVKKEHISRRLGCAHLMLAPEGPLQAEKLRPFWETVTFTIAFGKHVAIEYRIPKLAALKVELIKCQKYPIVKVDSKVLYKKVAEEKVVHWTAAKPYQIILTTVEKDDPQMVKRVRLEQNPLYERMPSQCNVAEVDMYTTEQVDYKTHSTTGEQSRTERHTYHDHQLIQRWKNTIHVENRRQRIDW</sequence>
<dbReference type="AlphaFoldDB" id="A0A0N4WAH8"/>
<proteinExistence type="predicted"/>
<dbReference type="OrthoDB" id="5832646at2759"/>
<evidence type="ECO:0000313" key="4">
    <source>
        <dbReference type="WBParaSite" id="HPLM_0000738601-mRNA-1"/>
    </source>
</evidence>
<dbReference type="Proteomes" id="UP000268014">
    <property type="component" value="Unassembled WGS sequence"/>
</dbReference>